<accession>A0A5A9XBP7</accession>
<keyword evidence="1" id="KW-0812">Transmembrane</keyword>
<evidence type="ECO:0000313" key="4">
    <source>
        <dbReference type="Proteomes" id="UP000324298"/>
    </source>
</evidence>
<sequence length="78" mass="8092">MRTLSATLLSLMITATKVLAAGGGSEGEGLGLLATFFIAFGILIVLFQFIPGIMLFVGMLRGIFSAGDEKLHGTTSAK</sequence>
<gene>
    <name evidence="3" type="ORF">ET418_12185</name>
</gene>
<evidence type="ECO:0000256" key="2">
    <source>
        <dbReference type="SAM" id="SignalP"/>
    </source>
</evidence>
<keyword evidence="1" id="KW-1133">Transmembrane helix</keyword>
<dbReference type="EMBL" id="SRSD01000007">
    <property type="protein sequence ID" value="KAA0890416.1"/>
    <property type="molecule type" value="Genomic_DNA"/>
</dbReference>
<keyword evidence="4" id="KW-1185">Reference proteome</keyword>
<comment type="caution">
    <text evidence="3">The sequence shown here is derived from an EMBL/GenBank/DDBJ whole genome shotgun (WGS) entry which is preliminary data.</text>
</comment>
<organism evidence="3 4">
    <name type="scientific">Oryzomonas rubra</name>
    <dbReference type="NCBI Taxonomy" id="2509454"/>
    <lineage>
        <taxon>Bacteria</taxon>
        <taxon>Pseudomonadati</taxon>
        <taxon>Thermodesulfobacteriota</taxon>
        <taxon>Desulfuromonadia</taxon>
        <taxon>Geobacterales</taxon>
        <taxon>Geobacteraceae</taxon>
        <taxon>Oryzomonas</taxon>
    </lineage>
</organism>
<dbReference type="RefSeq" id="WP_149307889.1">
    <property type="nucleotide sequence ID" value="NZ_SRSD01000007.1"/>
</dbReference>
<feature type="transmembrane region" description="Helical" evidence="1">
    <location>
        <begin position="30"/>
        <end position="57"/>
    </location>
</feature>
<reference evidence="3 4" key="1">
    <citation type="submission" date="2019-04" db="EMBL/GenBank/DDBJ databases">
        <title>Geobacter ruber sp. nov., ferric-reducing bacteria isolated from paddy soil.</title>
        <authorList>
            <person name="Xu Z."/>
            <person name="Masuda Y."/>
            <person name="Itoh H."/>
            <person name="Senoo K."/>
        </authorList>
    </citation>
    <scope>NUCLEOTIDE SEQUENCE [LARGE SCALE GENOMIC DNA]</scope>
    <source>
        <strain evidence="3 4">Red88</strain>
    </source>
</reference>
<name>A0A5A9XBP7_9BACT</name>
<dbReference type="AlphaFoldDB" id="A0A5A9XBP7"/>
<feature type="chain" id="PRO_5023146389" evidence="2">
    <location>
        <begin position="21"/>
        <end position="78"/>
    </location>
</feature>
<dbReference type="OrthoDB" id="5398712at2"/>
<evidence type="ECO:0000256" key="1">
    <source>
        <dbReference type="SAM" id="Phobius"/>
    </source>
</evidence>
<keyword evidence="1" id="KW-0472">Membrane</keyword>
<keyword evidence="2" id="KW-0732">Signal</keyword>
<protein>
    <submittedName>
        <fullName evidence="3">Uncharacterized protein</fullName>
    </submittedName>
</protein>
<proteinExistence type="predicted"/>
<feature type="signal peptide" evidence="2">
    <location>
        <begin position="1"/>
        <end position="20"/>
    </location>
</feature>
<evidence type="ECO:0000313" key="3">
    <source>
        <dbReference type="EMBL" id="KAA0890416.1"/>
    </source>
</evidence>
<dbReference type="Proteomes" id="UP000324298">
    <property type="component" value="Unassembled WGS sequence"/>
</dbReference>